<dbReference type="PANTHER" id="PTHR39583">
    <property type="entry name" value="TYPE II SECRETION SYSTEM PROTEIN J-RELATED"/>
    <property type="match status" value="1"/>
</dbReference>
<keyword evidence="7 8" id="KW-0472">Membrane</keyword>
<dbReference type="GO" id="GO:0005886">
    <property type="term" value="C:plasma membrane"/>
    <property type="evidence" value="ECO:0007669"/>
    <property type="project" value="UniProtKB-SubCell"/>
</dbReference>
<dbReference type="InterPro" id="IPR012902">
    <property type="entry name" value="N_methyl_site"/>
</dbReference>
<evidence type="ECO:0000313" key="10">
    <source>
        <dbReference type="Proteomes" id="UP000215595"/>
    </source>
</evidence>
<dbReference type="PROSITE" id="PS00409">
    <property type="entry name" value="PROKAR_NTER_METHYL"/>
    <property type="match status" value="1"/>
</dbReference>
<dbReference type="NCBIfam" id="TIGR02532">
    <property type="entry name" value="IV_pilin_GFxxxE"/>
    <property type="match status" value="1"/>
</dbReference>
<keyword evidence="4" id="KW-0997">Cell inner membrane</keyword>
<evidence type="ECO:0008006" key="11">
    <source>
        <dbReference type="Google" id="ProtNLM"/>
    </source>
</evidence>
<dbReference type="EMBL" id="NCEB01000043">
    <property type="protein sequence ID" value="OYX30500.1"/>
    <property type="molecule type" value="Genomic_DNA"/>
</dbReference>
<dbReference type="InterPro" id="IPR051621">
    <property type="entry name" value="T2SS_protein_J"/>
</dbReference>
<keyword evidence="5 8" id="KW-0812">Transmembrane</keyword>
<keyword evidence="3" id="KW-0488">Methylation</keyword>
<keyword evidence="6 8" id="KW-1133">Transmembrane helix</keyword>
<evidence type="ECO:0000256" key="8">
    <source>
        <dbReference type="SAM" id="Phobius"/>
    </source>
</evidence>
<protein>
    <recommendedName>
        <fullName evidence="11">Type II secretion system protein J</fullName>
    </recommendedName>
</protein>
<feature type="transmembrane region" description="Helical" evidence="8">
    <location>
        <begin position="43"/>
        <end position="64"/>
    </location>
</feature>
<evidence type="ECO:0000256" key="6">
    <source>
        <dbReference type="ARBA" id="ARBA00022989"/>
    </source>
</evidence>
<dbReference type="InterPro" id="IPR045584">
    <property type="entry name" value="Pilin-like"/>
</dbReference>
<evidence type="ECO:0000256" key="4">
    <source>
        <dbReference type="ARBA" id="ARBA00022519"/>
    </source>
</evidence>
<dbReference type="Proteomes" id="UP000215595">
    <property type="component" value="Unassembled WGS sequence"/>
</dbReference>
<sequence length="237" mass="25287">MRRQPDRPRRRVFSRLSAWGLPRPRFDSTPDVTAKRRREGFTLVEVLIALALFALIGVAGFTLLDGVLRTQNATETRLARMAEIQRAMLVVTSDLDQLTGSVAGSGGGLSLRKVDVSGGIVSVRYDLAGETLTRTVSGPGGERSQTLVTGVSDARWSFHRRRGDWLDTWPVPDPLGASSGAGPQLGGATRLNPDEGLTAVALDLTLTGLDDRPGAAVRRLVSIPLTDAPQAPVTTAP</sequence>
<evidence type="ECO:0000313" key="9">
    <source>
        <dbReference type="EMBL" id="OYX30500.1"/>
    </source>
</evidence>
<evidence type="ECO:0000256" key="2">
    <source>
        <dbReference type="ARBA" id="ARBA00022475"/>
    </source>
</evidence>
<evidence type="ECO:0000256" key="3">
    <source>
        <dbReference type="ARBA" id="ARBA00022481"/>
    </source>
</evidence>
<organism evidence="9 10">
    <name type="scientific">Brevundimonas subvibrioides</name>
    <dbReference type="NCBI Taxonomy" id="74313"/>
    <lineage>
        <taxon>Bacteria</taxon>
        <taxon>Pseudomonadati</taxon>
        <taxon>Pseudomonadota</taxon>
        <taxon>Alphaproteobacteria</taxon>
        <taxon>Caulobacterales</taxon>
        <taxon>Caulobacteraceae</taxon>
        <taxon>Brevundimonas</taxon>
    </lineage>
</organism>
<name>A0A258FD40_9CAUL</name>
<dbReference type="SUPFAM" id="SSF54523">
    <property type="entry name" value="Pili subunits"/>
    <property type="match status" value="1"/>
</dbReference>
<dbReference type="PANTHER" id="PTHR39583:SF2">
    <property type="entry name" value="TYPE II SECRETION SYSTEM PROTEIN J"/>
    <property type="match status" value="1"/>
</dbReference>
<comment type="caution">
    <text evidence="9">The sequence shown here is derived from an EMBL/GenBank/DDBJ whole genome shotgun (WGS) entry which is preliminary data.</text>
</comment>
<dbReference type="Pfam" id="PF07963">
    <property type="entry name" value="N_methyl"/>
    <property type="match status" value="1"/>
</dbReference>
<proteinExistence type="predicted"/>
<evidence type="ECO:0000256" key="7">
    <source>
        <dbReference type="ARBA" id="ARBA00023136"/>
    </source>
</evidence>
<accession>A0A258FD40</accession>
<reference evidence="9 10" key="1">
    <citation type="submission" date="2017-03" db="EMBL/GenBank/DDBJ databases">
        <title>Lifting the veil on microbial sulfur biogeochemistry in mining wastewaters.</title>
        <authorList>
            <person name="Kantor R.S."/>
            <person name="Colenbrander Nelson T."/>
            <person name="Marshall S."/>
            <person name="Bennett D."/>
            <person name="Apte S."/>
            <person name="Camacho D."/>
            <person name="Thomas B.C."/>
            <person name="Warren L.A."/>
            <person name="Banfield J.F."/>
        </authorList>
    </citation>
    <scope>NUCLEOTIDE SEQUENCE [LARGE SCALE GENOMIC DNA]</scope>
    <source>
        <strain evidence="9">32-69-9</strain>
    </source>
</reference>
<keyword evidence="2" id="KW-1003">Cell membrane</keyword>
<comment type="subcellular location">
    <subcellularLocation>
        <location evidence="1">Cell inner membrane</location>
        <topology evidence="1">Single-pass membrane protein</topology>
    </subcellularLocation>
</comment>
<dbReference type="GO" id="GO:0015628">
    <property type="term" value="P:protein secretion by the type II secretion system"/>
    <property type="evidence" value="ECO:0007669"/>
    <property type="project" value="TreeGrafter"/>
</dbReference>
<evidence type="ECO:0000256" key="1">
    <source>
        <dbReference type="ARBA" id="ARBA00004377"/>
    </source>
</evidence>
<evidence type="ECO:0000256" key="5">
    <source>
        <dbReference type="ARBA" id="ARBA00022692"/>
    </source>
</evidence>
<gene>
    <name evidence="9" type="ORF">B7Z01_14315</name>
</gene>
<dbReference type="AlphaFoldDB" id="A0A258FD40"/>